<evidence type="ECO:0000313" key="6">
    <source>
        <dbReference type="Proteomes" id="UP000198398"/>
    </source>
</evidence>
<gene>
    <name evidence="5" type="ORF">CFK39_12880</name>
</gene>
<feature type="domain" description="HTH arsR-type" evidence="4">
    <location>
        <begin position="20"/>
        <end position="114"/>
    </location>
</feature>
<dbReference type="InterPro" id="IPR001845">
    <property type="entry name" value="HTH_ArsR_DNA-bd_dom"/>
</dbReference>
<evidence type="ECO:0000259" key="4">
    <source>
        <dbReference type="PROSITE" id="PS50987"/>
    </source>
</evidence>
<organism evidence="5 6">
    <name type="scientific">Brachybacterium avium</name>
    <dbReference type="NCBI Taxonomy" id="2017485"/>
    <lineage>
        <taxon>Bacteria</taxon>
        <taxon>Bacillati</taxon>
        <taxon>Actinomycetota</taxon>
        <taxon>Actinomycetes</taxon>
        <taxon>Micrococcales</taxon>
        <taxon>Dermabacteraceae</taxon>
        <taxon>Brachybacterium</taxon>
    </lineage>
</organism>
<dbReference type="OrthoDB" id="9810923at2"/>
<evidence type="ECO:0000313" key="5">
    <source>
        <dbReference type="EMBL" id="ASK66551.1"/>
    </source>
</evidence>
<dbReference type="PROSITE" id="PS50987">
    <property type="entry name" value="HTH_ARSR_2"/>
    <property type="match status" value="1"/>
</dbReference>
<dbReference type="InterPro" id="IPR036390">
    <property type="entry name" value="WH_DNA-bd_sf"/>
</dbReference>
<keyword evidence="6" id="KW-1185">Reference proteome</keyword>
<dbReference type="CDD" id="cd00090">
    <property type="entry name" value="HTH_ARSR"/>
    <property type="match status" value="1"/>
</dbReference>
<dbReference type="AlphaFoldDB" id="A0A220UF26"/>
<dbReference type="PANTHER" id="PTHR43132:SF6">
    <property type="entry name" value="HTH-TYPE TRANSCRIPTIONAL REPRESSOR CZRA"/>
    <property type="match status" value="1"/>
</dbReference>
<dbReference type="PANTHER" id="PTHR43132">
    <property type="entry name" value="ARSENICAL RESISTANCE OPERON REPRESSOR ARSR-RELATED"/>
    <property type="match status" value="1"/>
</dbReference>
<dbReference type="GO" id="GO:0003677">
    <property type="term" value="F:DNA binding"/>
    <property type="evidence" value="ECO:0007669"/>
    <property type="project" value="UniProtKB-KW"/>
</dbReference>
<dbReference type="Pfam" id="PF01022">
    <property type="entry name" value="HTH_5"/>
    <property type="match status" value="1"/>
</dbReference>
<dbReference type="InterPro" id="IPR036388">
    <property type="entry name" value="WH-like_DNA-bd_sf"/>
</dbReference>
<protein>
    <submittedName>
        <fullName evidence="5">Transcriptional regulator</fullName>
    </submittedName>
</protein>
<dbReference type="InterPro" id="IPR011991">
    <property type="entry name" value="ArsR-like_HTH"/>
</dbReference>
<reference evidence="6" key="1">
    <citation type="submission" date="2017-07" db="EMBL/GenBank/DDBJ databases">
        <title>Brachybacterium sp. VR2415.</title>
        <authorList>
            <person name="Tak E.J."/>
            <person name="Bae J.-W."/>
        </authorList>
    </citation>
    <scope>NUCLEOTIDE SEQUENCE [LARGE SCALE GENOMIC DNA]</scope>
    <source>
        <strain evidence="6">VR2415</strain>
    </source>
</reference>
<keyword evidence="2" id="KW-0238">DNA-binding</keyword>
<dbReference type="GO" id="GO:0003700">
    <property type="term" value="F:DNA-binding transcription factor activity"/>
    <property type="evidence" value="ECO:0007669"/>
    <property type="project" value="InterPro"/>
</dbReference>
<dbReference type="Proteomes" id="UP000198398">
    <property type="component" value="Chromosome"/>
</dbReference>
<accession>A0A220UF26</accession>
<dbReference type="EMBL" id="CP022316">
    <property type="protein sequence ID" value="ASK66551.1"/>
    <property type="molecule type" value="Genomic_DNA"/>
</dbReference>
<proteinExistence type="predicted"/>
<keyword evidence="1" id="KW-0805">Transcription regulation</keyword>
<keyword evidence="3" id="KW-0804">Transcription</keyword>
<dbReference type="Gene3D" id="1.10.10.10">
    <property type="entry name" value="Winged helix-like DNA-binding domain superfamily/Winged helix DNA-binding domain"/>
    <property type="match status" value="1"/>
</dbReference>
<evidence type="ECO:0000256" key="2">
    <source>
        <dbReference type="ARBA" id="ARBA00023125"/>
    </source>
</evidence>
<dbReference type="SUPFAM" id="SSF46785">
    <property type="entry name" value="Winged helix' DNA-binding domain"/>
    <property type="match status" value="1"/>
</dbReference>
<dbReference type="NCBIfam" id="NF033788">
    <property type="entry name" value="HTH_metalloreg"/>
    <property type="match status" value="1"/>
</dbReference>
<dbReference type="SMART" id="SM00418">
    <property type="entry name" value="HTH_ARSR"/>
    <property type="match status" value="1"/>
</dbReference>
<dbReference type="PRINTS" id="PR00778">
    <property type="entry name" value="HTHARSR"/>
</dbReference>
<sequence>MSNHADMGIGALDAIRARIPGQSAVADVADVFSLLGDPARLRLLLALLEGELCVSDLAEVTEHSESAVSHALKLLRAHRIVAVRREGRRAFYRLDDPHVRMLLDLAISHTAHSRMEHPEREGATEVAS</sequence>
<evidence type="ECO:0000256" key="3">
    <source>
        <dbReference type="ARBA" id="ARBA00023163"/>
    </source>
</evidence>
<evidence type="ECO:0000256" key="1">
    <source>
        <dbReference type="ARBA" id="ARBA00023015"/>
    </source>
</evidence>
<name>A0A220UF26_9MICO</name>
<dbReference type="RefSeq" id="WP_089065791.1">
    <property type="nucleotide sequence ID" value="NZ_CP022316.1"/>
</dbReference>
<dbReference type="KEGG" id="brv:CFK39_12880"/>
<dbReference type="InterPro" id="IPR051011">
    <property type="entry name" value="Metal_resp_trans_reg"/>
</dbReference>